<dbReference type="EMBL" id="KN838949">
    <property type="protein sequence ID" value="KIJ91993.1"/>
    <property type="molecule type" value="Genomic_DNA"/>
</dbReference>
<gene>
    <name evidence="1" type="ORF">K443DRAFT_126071</name>
</gene>
<organism evidence="1 2">
    <name type="scientific">Laccaria amethystina LaAM-08-1</name>
    <dbReference type="NCBI Taxonomy" id="1095629"/>
    <lineage>
        <taxon>Eukaryota</taxon>
        <taxon>Fungi</taxon>
        <taxon>Dikarya</taxon>
        <taxon>Basidiomycota</taxon>
        <taxon>Agaricomycotina</taxon>
        <taxon>Agaricomycetes</taxon>
        <taxon>Agaricomycetidae</taxon>
        <taxon>Agaricales</taxon>
        <taxon>Agaricineae</taxon>
        <taxon>Hydnangiaceae</taxon>
        <taxon>Laccaria</taxon>
    </lineage>
</organism>
<evidence type="ECO:0000313" key="2">
    <source>
        <dbReference type="Proteomes" id="UP000054477"/>
    </source>
</evidence>
<sequence>MTTERVAETGNLAVCHAQQSLVHLLDVWTLFISHPFSSCSGEIKLAWVHTESVGNGMYPSENQERILSRRNPFNGTSKITACSSTLLSTHSWRQSASSTPSSSAWNERCRCTIAALLTNTSTSLCNPAIETSSSRLFLLAAEKAELRKRTAVSQYTGTRNSSMGYASLGFGLDLASMNTFAWIYKPGGNNWLGVDWDLKHLFLLQRWAFRGELGRNGAIHWPTGCRVLAPAFMYFHRRSRNLPPFRFSIQDQDLRALSQPSTVRFCCYTRLLSGMEVQEVVQTLVVFHVSLCIPDSSGSFETFRYHYPSENSQRRRLFVEQDLKLSEDTKLSFYRSPDMSFCCYKHLILEDGDERGCLSGGGTTSTSSSMFPSPLEFAFFLPNFQNPQLHRPLVKQHMKAPGRFSAALRTSLSAATGISYLGMGASEAFRASASTSSSTLRYVPLALIFPNLTVLSYLQNPQLRRSFVEQD</sequence>
<dbReference type="Proteomes" id="UP000054477">
    <property type="component" value="Unassembled WGS sequence"/>
</dbReference>
<reference evidence="1 2" key="1">
    <citation type="submission" date="2014-04" db="EMBL/GenBank/DDBJ databases">
        <authorList>
            <consortium name="DOE Joint Genome Institute"/>
            <person name="Kuo A."/>
            <person name="Kohler A."/>
            <person name="Nagy L.G."/>
            <person name="Floudas D."/>
            <person name="Copeland A."/>
            <person name="Barry K.W."/>
            <person name="Cichocki N."/>
            <person name="Veneault-Fourrey C."/>
            <person name="LaButti K."/>
            <person name="Lindquist E.A."/>
            <person name="Lipzen A."/>
            <person name="Lundell T."/>
            <person name="Morin E."/>
            <person name="Murat C."/>
            <person name="Sun H."/>
            <person name="Tunlid A."/>
            <person name="Henrissat B."/>
            <person name="Grigoriev I.V."/>
            <person name="Hibbett D.S."/>
            <person name="Martin F."/>
            <person name="Nordberg H.P."/>
            <person name="Cantor M.N."/>
            <person name="Hua S.X."/>
        </authorList>
    </citation>
    <scope>NUCLEOTIDE SEQUENCE [LARGE SCALE GENOMIC DNA]</scope>
    <source>
        <strain evidence="1 2">LaAM-08-1</strain>
    </source>
</reference>
<protein>
    <submittedName>
        <fullName evidence="1">Uncharacterized protein</fullName>
    </submittedName>
</protein>
<dbReference type="HOGENOM" id="CLU_580124_0_0_1"/>
<proteinExistence type="predicted"/>
<keyword evidence="2" id="KW-1185">Reference proteome</keyword>
<reference evidence="2" key="2">
    <citation type="submission" date="2015-01" db="EMBL/GenBank/DDBJ databases">
        <title>Evolutionary Origins and Diversification of the Mycorrhizal Mutualists.</title>
        <authorList>
            <consortium name="DOE Joint Genome Institute"/>
            <consortium name="Mycorrhizal Genomics Consortium"/>
            <person name="Kohler A."/>
            <person name="Kuo A."/>
            <person name="Nagy L.G."/>
            <person name="Floudas D."/>
            <person name="Copeland A."/>
            <person name="Barry K.W."/>
            <person name="Cichocki N."/>
            <person name="Veneault-Fourrey C."/>
            <person name="LaButti K."/>
            <person name="Lindquist E.A."/>
            <person name="Lipzen A."/>
            <person name="Lundell T."/>
            <person name="Morin E."/>
            <person name="Murat C."/>
            <person name="Riley R."/>
            <person name="Ohm R."/>
            <person name="Sun H."/>
            <person name="Tunlid A."/>
            <person name="Henrissat B."/>
            <person name="Grigoriev I.V."/>
            <person name="Hibbett D.S."/>
            <person name="Martin F."/>
        </authorList>
    </citation>
    <scope>NUCLEOTIDE SEQUENCE [LARGE SCALE GENOMIC DNA]</scope>
    <source>
        <strain evidence="2">LaAM-08-1</strain>
    </source>
</reference>
<name>A0A0C9WU99_9AGAR</name>
<dbReference type="AlphaFoldDB" id="A0A0C9WU99"/>
<evidence type="ECO:0000313" key="1">
    <source>
        <dbReference type="EMBL" id="KIJ91993.1"/>
    </source>
</evidence>
<accession>A0A0C9WU99</accession>